<keyword evidence="4" id="KW-0349">Heme</keyword>
<dbReference type="GO" id="GO:0034354">
    <property type="term" value="P:'de novo' NAD+ biosynthetic process from L-tryptophan"/>
    <property type="evidence" value="ECO:0007669"/>
    <property type="project" value="TreeGrafter"/>
</dbReference>
<comment type="caution">
    <text evidence="6">The sequence shown here is derived from an EMBL/GenBank/DDBJ whole genome shotgun (WGS) entry which is preliminary data.</text>
</comment>
<dbReference type="Proteomes" id="UP000183809">
    <property type="component" value="Unassembled WGS sequence"/>
</dbReference>
<evidence type="ECO:0000313" key="6">
    <source>
        <dbReference type="EMBL" id="OJD34049.1"/>
    </source>
</evidence>
<dbReference type="GO" id="GO:0033754">
    <property type="term" value="F:indoleamine 2,3-dioxygenase activity"/>
    <property type="evidence" value="ECO:0007669"/>
    <property type="project" value="UniProtKB-EC"/>
</dbReference>
<dbReference type="RefSeq" id="XP_020130309.1">
    <property type="nucleotide sequence ID" value="XM_020273214.1"/>
</dbReference>
<dbReference type="EMBL" id="MNUE01000025">
    <property type="protein sequence ID" value="OJD34049.1"/>
    <property type="molecule type" value="Genomic_DNA"/>
</dbReference>
<comment type="similarity">
    <text evidence="1 4">Belongs to the indoleamine 2,3-dioxygenase family.</text>
</comment>
<dbReference type="GO" id="GO:0019441">
    <property type="term" value="P:L-tryptophan catabolic process to kynurenine"/>
    <property type="evidence" value="ECO:0007669"/>
    <property type="project" value="UniProtKB-UniRule"/>
</dbReference>
<sequence length="490" mass="54164">MSTNLQKLLLALVSYLKTILFTLLAGITIPSTTTTTTTRTRTTRRSPQHHSPHHPSPAIDTTALLSTISSLAAADHEPAARLHAMIAHDGGGTWPPRFPSDLSAWPAPLRGYHEAYHLWAPHLYSAHPSTSDATNIALRSAFRARLAAALEAHVDVGAVVALLERSETDAAAVRADVFNAFFACVAMTRHAYRWATIPAVRVAQEEKAVGYPAALGVPWGYLQRRYGFGSQAGNALTNFLYHWGGEEVGPVYKVNVGEGVAPAVERAEYWFAFMFAETERLAVPVYVEVVRALGAWERGERAAVLAALREMRERVRDVVKVLYDNLVESKIEREVWLGWVQGFHAYGAGEEVDGAYVESDGVSGNQLPFFQVVDAFLGMGAYLSPEESRTSVSVRQRMFSAEVRKKSFRREAKEMGDDEVEREMAAIAKQVRVWRAAHKVRIVPYLAQPAPERMLMMAGKSVLETKGVKSIKGVVEYLDYLVGGRIEQTK</sequence>
<reference evidence="6 7" key="1">
    <citation type="submission" date="2016-10" db="EMBL/GenBank/DDBJ databases">
        <title>Proteomics and genomics reveal pathogen-plant mechanisms compatible with a hemibiotrophic lifestyle of Diplodia corticola.</title>
        <authorList>
            <person name="Fernandes I."/>
            <person name="De Jonge R."/>
            <person name="Van De Peer Y."/>
            <person name="Devreese B."/>
            <person name="Alves A."/>
            <person name="Esteves A.C."/>
        </authorList>
    </citation>
    <scope>NUCLEOTIDE SEQUENCE [LARGE SCALE GENOMIC DNA]</scope>
    <source>
        <strain evidence="6 7">CBS 112549</strain>
    </source>
</reference>
<protein>
    <recommendedName>
        <fullName evidence="4">Indoleamine 2,3-dioxygenase</fullName>
        <ecNumber evidence="4">1.13.11.52</ecNumber>
    </recommendedName>
</protein>
<dbReference type="GO" id="GO:0005737">
    <property type="term" value="C:cytoplasm"/>
    <property type="evidence" value="ECO:0007669"/>
    <property type="project" value="TreeGrafter"/>
</dbReference>
<accession>A0A1J9R0C1</accession>
<organism evidence="6 7">
    <name type="scientific">Diplodia corticola</name>
    <dbReference type="NCBI Taxonomy" id="236234"/>
    <lineage>
        <taxon>Eukaryota</taxon>
        <taxon>Fungi</taxon>
        <taxon>Dikarya</taxon>
        <taxon>Ascomycota</taxon>
        <taxon>Pezizomycotina</taxon>
        <taxon>Dothideomycetes</taxon>
        <taxon>Dothideomycetes incertae sedis</taxon>
        <taxon>Botryosphaeriales</taxon>
        <taxon>Botryosphaeriaceae</taxon>
        <taxon>Diplodia</taxon>
    </lineage>
</organism>
<evidence type="ECO:0000313" key="7">
    <source>
        <dbReference type="Proteomes" id="UP000183809"/>
    </source>
</evidence>
<evidence type="ECO:0000256" key="3">
    <source>
        <dbReference type="ARBA" id="ARBA00023004"/>
    </source>
</evidence>
<dbReference type="GO" id="GO:0046872">
    <property type="term" value="F:metal ion binding"/>
    <property type="evidence" value="ECO:0007669"/>
    <property type="project" value="UniProtKB-UniRule"/>
</dbReference>
<evidence type="ECO:0000256" key="5">
    <source>
        <dbReference type="SAM" id="MobiDB-lite"/>
    </source>
</evidence>
<keyword evidence="7" id="KW-1185">Reference proteome</keyword>
<keyword evidence="2 4" id="KW-0479">Metal-binding</keyword>
<dbReference type="InterPro" id="IPR037217">
    <property type="entry name" value="Trp/Indoleamine_2_3_dOase-like"/>
</dbReference>
<evidence type="ECO:0000256" key="2">
    <source>
        <dbReference type="ARBA" id="ARBA00022723"/>
    </source>
</evidence>
<dbReference type="InterPro" id="IPR000898">
    <property type="entry name" value="Indolamine_dOase"/>
</dbReference>
<gene>
    <name evidence="6" type="ORF">BKCO1_2500011</name>
</gene>
<dbReference type="OrthoDB" id="4662583at2759"/>
<comment type="catalytic activity">
    <reaction evidence="4">
        <text>L-tryptophan + O2 = N-formyl-L-kynurenine</text>
        <dbReference type="Rhea" id="RHEA:24536"/>
        <dbReference type="ChEBI" id="CHEBI:15379"/>
        <dbReference type="ChEBI" id="CHEBI:57912"/>
        <dbReference type="ChEBI" id="CHEBI:58629"/>
    </reaction>
</comment>
<comment type="function">
    <text evidence="4">Produces N-formyl-kynurenine through the oxidation of tryptophan.</text>
</comment>
<dbReference type="STRING" id="236234.A0A1J9R0C1"/>
<evidence type="ECO:0000256" key="1">
    <source>
        <dbReference type="ARBA" id="ARBA00007119"/>
    </source>
</evidence>
<keyword evidence="4" id="KW-0223">Dioxygenase</keyword>
<feature type="region of interest" description="Disordered" evidence="5">
    <location>
        <begin position="33"/>
        <end position="59"/>
    </location>
</feature>
<dbReference type="Gene3D" id="1.20.58.480">
    <property type="match status" value="1"/>
</dbReference>
<dbReference type="AlphaFoldDB" id="A0A1J9R0C1"/>
<dbReference type="GO" id="GO:0020037">
    <property type="term" value="F:heme binding"/>
    <property type="evidence" value="ECO:0007669"/>
    <property type="project" value="UniProtKB-UniRule"/>
</dbReference>
<feature type="compositionally biased region" description="Basic residues" evidence="5">
    <location>
        <begin position="41"/>
        <end position="53"/>
    </location>
</feature>
<dbReference type="EC" id="1.13.11.52" evidence="4"/>
<dbReference type="SUPFAM" id="SSF140959">
    <property type="entry name" value="Indolic compounds 2,3-dioxygenase-like"/>
    <property type="match status" value="1"/>
</dbReference>
<dbReference type="GeneID" id="31013474"/>
<keyword evidence="3 4" id="KW-0408">Iron</keyword>
<evidence type="ECO:0000256" key="4">
    <source>
        <dbReference type="RuleBase" id="RU369119"/>
    </source>
</evidence>
<dbReference type="PANTHER" id="PTHR28657:SF11">
    <property type="entry name" value="INDOLEAMINE 2,3-DIOXYGENASE"/>
    <property type="match status" value="1"/>
</dbReference>
<name>A0A1J9R0C1_9PEZI</name>
<dbReference type="PANTHER" id="PTHR28657">
    <property type="entry name" value="INDOLEAMINE 2,3-DIOXYGENASE"/>
    <property type="match status" value="1"/>
</dbReference>
<proteinExistence type="inferred from homology"/>
<keyword evidence="4" id="KW-0560">Oxidoreductase</keyword>